<sequence length="261" mass="27856">MNDEVNAELRALRARAYGPNADLHDDPEALRRLQELEAMSRGADTVPDSDETTSEAPSPAEEFLALPELQPDAEPGLDIEPALTNESAERTRWSARRIGMVWVASVVAAVVVATAVTAVVSRRVQADPQEIAVLTVNPAAELPGFLTSSFGDAPPEPSQDAKQKAFTEFYGLSAFTVPAERWGYGVDETCLILGATAGFSPESDSFEGPLYSGCSTGTFPATLQFVVSNSVPQELQDAYPEGTAFQFVLDGSEVIVLSDAE</sequence>
<feature type="transmembrane region" description="Helical" evidence="2">
    <location>
        <begin position="100"/>
        <end position="120"/>
    </location>
</feature>
<organism evidence="3 4">
    <name type="scientific">Microbacterium halimionae</name>
    <dbReference type="NCBI Taxonomy" id="1526413"/>
    <lineage>
        <taxon>Bacteria</taxon>
        <taxon>Bacillati</taxon>
        <taxon>Actinomycetota</taxon>
        <taxon>Actinomycetes</taxon>
        <taxon>Micrococcales</taxon>
        <taxon>Microbacteriaceae</taxon>
        <taxon>Microbacterium</taxon>
    </lineage>
</organism>
<reference evidence="3 4" key="1">
    <citation type="submission" date="2020-07" db="EMBL/GenBank/DDBJ databases">
        <title>Sequencing the genomes of 1000 actinobacteria strains.</title>
        <authorList>
            <person name="Klenk H.-P."/>
        </authorList>
    </citation>
    <scope>NUCLEOTIDE SEQUENCE [LARGE SCALE GENOMIC DNA]</scope>
    <source>
        <strain evidence="3 4">DSM 27576</strain>
    </source>
</reference>
<evidence type="ECO:0000313" key="4">
    <source>
        <dbReference type="Proteomes" id="UP000526083"/>
    </source>
</evidence>
<comment type="caution">
    <text evidence="3">The sequence shown here is derived from an EMBL/GenBank/DDBJ whole genome shotgun (WGS) entry which is preliminary data.</text>
</comment>
<name>A0A7W3PMA7_9MICO</name>
<gene>
    <name evidence="3" type="ORF">FHX48_002112</name>
</gene>
<keyword evidence="2" id="KW-0472">Membrane</keyword>
<keyword evidence="2" id="KW-0812">Transmembrane</keyword>
<proteinExistence type="predicted"/>
<feature type="region of interest" description="Disordered" evidence="1">
    <location>
        <begin position="35"/>
        <end position="60"/>
    </location>
</feature>
<evidence type="ECO:0000256" key="1">
    <source>
        <dbReference type="SAM" id="MobiDB-lite"/>
    </source>
</evidence>
<protein>
    <submittedName>
        <fullName evidence="3">Uncharacterized protein</fullName>
    </submittedName>
</protein>
<dbReference type="RefSeq" id="WP_167045248.1">
    <property type="nucleotide sequence ID" value="NZ_JAAOZB010000001.1"/>
</dbReference>
<dbReference type="EMBL" id="JACGWY010000004">
    <property type="protein sequence ID" value="MBA8817018.1"/>
    <property type="molecule type" value="Genomic_DNA"/>
</dbReference>
<keyword evidence="2" id="KW-1133">Transmembrane helix</keyword>
<dbReference type="AlphaFoldDB" id="A0A7W3PMA7"/>
<accession>A0A7W3PMA7</accession>
<evidence type="ECO:0000313" key="3">
    <source>
        <dbReference type="EMBL" id="MBA8817018.1"/>
    </source>
</evidence>
<dbReference type="Proteomes" id="UP000526083">
    <property type="component" value="Unassembled WGS sequence"/>
</dbReference>
<keyword evidence="4" id="KW-1185">Reference proteome</keyword>
<evidence type="ECO:0000256" key="2">
    <source>
        <dbReference type="SAM" id="Phobius"/>
    </source>
</evidence>